<evidence type="ECO:0000256" key="1">
    <source>
        <dbReference type="SAM" id="MobiDB-lite"/>
    </source>
</evidence>
<feature type="compositionally biased region" description="Gly residues" evidence="1">
    <location>
        <begin position="446"/>
        <end position="455"/>
    </location>
</feature>
<dbReference type="Proteomes" id="UP000094389">
    <property type="component" value="Unassembled WGS sequence"/>
</dbReference>
<dbReference type="STRING" id="983966.A0A1E4RWL4"/>
<evidence type="ECO:0000313" key="3">
    <source>
        <dbReference type="EMBL" id="ODV71475.1"/>
    </source>
</evidence>
<feature type="region of interest" description="Disordered" evidence="1">
    <location>
        <begin position="1"/>
        <end position="96"/>
    </location>
</feature>
<dbReference type="Pfam" id="PF00010">
    <property type="entry name" value="HLH"/>
    <property type="match status" value="1"/>
</dbReference>
<gene>
    <name evidence="3" type="ORF">CYBJADRAFT_175004</name>
</gene>
<sequence>MEGWVQQQQQQQQHASSMSPMHQQVHLNQQQQKCSQSQGGSNYNSPSMNIMSPAFNNTASNHHTPINDGSVGQIEHSNGVDGDHTPGNTHFSDYLNGDLDDGSHHFAMMDEPSTAKDDWTDIANLHELNDIDMNFFPDDLATQQQQINGSKTKHESIPIHEKVSDHVPPTPTSFEVASYANPHFMESFDSPMLDHQGSASIRTDVVFTPLVSPAVTPMDSIMNNNQNKQVGFFSPLTSPALEAKSPRRLKKTSSNDEQQQSQSQQKKKYTKRKTPGSTPIVGPTIPGRIAKQSPIIKARRSTSYTSALTQKQQQQQQQQQQHQQQHQQQQAQQQQQQIQQQQVQQEFLPPSEKSMAPPKSRNRTKSGSQPATPATLMNFKLEKNGTSRSPVILPSNGNTTHASATPTANTSRSSSTSTIKQTQQVVAPTSSTRTGSEEEDTVLNPGQGGDGGSTGGDSNSKKASHKLAEQGRRNRMNQAIIDLGSLIPESLQATVAIPSKATTVELASEYIKSLIGEIDMLRERIKSQGSDIMSNDSISPLETTQHSS</sequence>
<dbReference type="GeneID" id="30991037"/>
<dbReference type="InterPro" id="IPR036638">
    <property type="entry name" value="HLH_DNA-bd_sf"/>
</dbReference>
<dbReference type="AlphaFoldDB" id="A0A1E4RWL4"/>
<dbReference type="GO" id="GO:0046983">
    <property type="term" value="F:protein dimerization activity"/>
    <property type="evidence" value="ECO:0007669"/>
    <property type="project" value="InterPro"/>
</dbReference>
<feature type="compositionally biased region" description="Basic residues" evidence="1">
    <location>
        <begin position="265"/>
        <end position="274"/>
    </location>
</feature>
<feature type="domain" description="BHLH" evidence="2">
    <location>
        <begin position="460"/>
        <end position="514"/>
    </location>
</feature>
<dbReference type="SMART" id="SM00353">
    <property type="entry name" value="HLH"/>
    <property type="match status" value="1"/>
</dbReference>
<dbReference type="SUPFAM" id="SSF47459">
    <property type="entry name" value="HLH, helix-loop-helix DNA-binding domain"/>
    <property type="match status" value="1"/>
</dbReference>
<keyword evidence="4" id="KW-1185">Reference proteome</keyword>
<feature type="compositionally biased region" description="Polar residues" evidence="1">
    <location>
        <begin position="386"/>
        <end position="401"/>
    </location>
</feature>
<feature type="compositionally biased region" description="Low complexity" evidence="1">
    <location>
        <begin position="1"/>
        <end position="13"/>
    </location>
</feature>
<proteinExistence type="predicted"/>
<evidence type="ECO:0000313" key="4">
    <source>
        <dbReference type="Proteomes" id="UP000094389"/>
    </source>
</evidence>
<feature type="region of interest" description="Disordered" evidence="1">
    <location>
        <begin position="243"/>
        <end position="310"/>
    </location>
</feature>
<feature type="compositionally biased region" description="Polar residues" evidence="1">
    <location>
        <begin position="425"/>
        <end position="434"/>
    </location>
</feature>
<feature type="region of interest" description="Disordered" evidence="1">
    <location>
        <begin position="340"/>
        <end position="473"/>
    </location>
</feature>
<dbReference type="InterPro" id="IPR011598">
    <property type="entry name" value="bHLH_dom"/>
</dbReference>
<protein>
    <recommendedName>
        <fullName evidence="2">BHLH domain-containing protein</fullName>
    </recommendedName>
</protein>
<dbReference type="PROSITE" id="PS50888">
    <property type="entry name" value="BHLH"/>
    <property type="match status" value="1"/>
</dbReference>
<feature type="compositionally biased region" description="Low complexity" evidence="1">
    <location>
        <begin position="23"/>
        <end position="41"/>
    </location>
</feature>
<organism evidence="3 4">
    <name type="scientific">Cyberlindnera jadinii (strain ATCC 18201 / CBS 1600 / BCRC 20928 / JCM 3617 / NBRC 0987 / NRRL Y-1542)</name>
    <name type="common">Torula yeast</name>
    <name type="synonym">Candida utilis</name>
    <dbReference type="NCBI Taxonomy" id="983966"/>
    <lineage>
        <taxon>Eukaryota</taxon>
        <taxon>Fungi</taxon>
        <taxon>Dikarya</taxon>
        <taxon>Ascomycota</taxon>
        <taxon>Saccharomycotina</taxon>
        <taxon>Saccharomycetes</taxon>
        <taxon>Phaffomycetales</taxon>
        <taxon>Phaffomycetaceae</taxon>
        <taxon>Cyberlindnera</taxon>
    </lineage>
</organism>
<feature type="compositionally biased region" description="Polar residues" evidence="1">
    <location>
        <begin position="42"/>
        <end position="64"/>
    </location>
</feature>
<dbReference type="OrthoDB" id="5344169at2759"/>
<accession>A0A1E4RWL4</accession>
<dbReference type="RefSeq" id="XP_020068514.1">
    <property type="nucleotide sequence ID" value="XM_020216641.1"/>
</dbReference>
<dbReference type="Gene3D" id="4.10.280.10">
    <property type="entry name" value="Helix-loop-helix DNA-binding domain"/>
    <property type="match status" value="1"/>
</dbReference>
<evidence type="ECO:0000259" key="2">
    <source>
        <dbReference type="PROSITE" id="PS50888"/>
    </source>
</evidence>
<dbReference type="OMA" id="HESIPIH"/>
<feature type="compositionally biased region" description="Low complexity" evidence="1">
    <location>
        <begin position="402"/>
        <end position="424"/>
    </location>
</feature>
<name>A0A1E4RWL4_CYBJN</name>
<dbReference type="EMBL" id="KV453940">
    <property type="protein sequence ID" value="ODV71475.1"/>
    <property type="molecule type" value="Genomic_DNA"/>
</dbReference>
<reference evidence="3 4" key="1">
    <citation type="journal article" date="2016" name="Proc. Natl. Acad. Sci. U.S.A.">
        <title>Comparative genomics of biotechnologically important yeasts.</title>
        <authorList>
            <person name="Riley R."/>
            <person name="Haridas S."/>
            <person name="Wolfe K.H."/>
            <person name="Lopes M.R."/>
            <person name="Hittinger C.T."/>
            <person name="Goeker M."/>
            <person name="Salamov A.A."/>
            <person name="Wisecaver J.H."/>
            <person name="Long T.M."/>
            <person name="Calvey C.H."/>
            <person name="Aerts A.L."/>
            <person name="Barry K.W."/>
            <person name="Choi C."/>
            <person name="Clum A."/>
            <person name="Coughlan A.Y."/>
            <person name="Deshpande S."/>
            <person name="Douglass A.P."/>
            <person name="Hanson S.J."/>
            <person name="Klenk H.-P."/>
            <person name="LaButti K.M."/>
            <person name="Lapidus A."/>
            <person name="Lindquist E.A."/>
            <person name="Lipzen A.M."/>
            <person name="Meier-Kolthoff J.P."/>
            <person name="Ohm R.A."/>
            <person name="Otillar R.P."/>
            <person name="Pangilinan J.L."/>
            <person name="Peng Y."/>
            <person name="Rokas A."/>
            <person name="Rosa C.A."/>
            <person name="Scheuner C."/>
            <person name="Sibirny A.A."/>
            <person name="Slot J.C."/>
            <person name="Stielow J.B."/>
            <person name="Sun H."/>
            <person name="Kurtzman C.P."/>
            <person name="Blackwell M."/>
            <person name="Grigoriev I.V."/>
            <person name="Jeffries T.W."/>
        </authorList>
    </citation>
    <scope>NUCLEOTIDE SEQUENCE [LARGE SCALE GENOMIC DNA]</scope>
    <source>
        <strain evidence="4">ATCC 18201 / CBS 1600 / BCRC 20928 / JCM 3617 / NBRC 0987 / NRRL Y-1542</strain>
    </source>
</reference>